<dbReference type="Pfam" id="PF19265">
    <property type="entry name" value="DUF5908"/>
    <property type="match status" value="1"/>
</dbReference>
<organism evidence="1 2">
    <name type="scientific">Dokdonia pacifica</name>
    <dbReference type="NCBI Taxonomy" id="1627892"/>
    <lineage>
        <taxon>Bacteria</taxon>
        <taxon>Pseudomonadati</taxon>
        <taxon>Bacteroidota</taxon>
        <taxon>Flavobacteriia</taxon>
        <taxon>Flavobacteriales</taxon>
        <taxon>Flavobacteriaceae</taxon>
        <taxon>Dokdonia</taxon>
    </lineage>
</organism>
<dbReference type="InterPro" id="IPR045459">
    <property type="entry name" value="DUF5908"/>
</dbReference>
<gene>
    <name evidence="1" type="ORF">SAMN06265376_10586</name>
</gene>
<dbReference type="AlphaFoldDB" id="A0A239AT88"/>
<name>A0A239AT88_9FLAO</name>
<dbReference type="RefSeq" id="WP_179218185.1">
    <property type="nucleotide sequence ID" value="NZ_BMEP01000006.1"/>
</dbReference>
<protein>
    <submittedName>
        <fullName evidence="1">Uncharacterized protein</fullName>
    </submittedName>
</protein>
<evidence type="ECO:0000313" key="2">
    <source>
        <dbReference type="Proteomes" id="UP000198379"/>
    </source>
</evidence>
<sequence>MPIEIRELIIKTEVRTTIDSTIENDKKTEDFMAMKLELLESCKRMISDLNKKTHFNR</sequence>
<evidence type="ECO:0000313" key="1">
    <source>
        <dbReference type="EMBL" id="SNR98188.1"/>
    </source>
</evidence>
<keyword evidence="2" id="KW-1185">Reference proteome</keyword>
<dbReference type="EMBL" id="FZNY01000005">
    <property type="protein sequence ID" value="SNR98188.1"/>
    <property type="molecule type" value="Genomic_DNA"/>
</dbReference>
<dbReference type="Proteomes" id="UP000198379">
    <property type="component" value="Unassembled WGS sequence"/>
</dbReference>
<reference evidence="1 2" key="1">
    <citation type="submission" date="2017-06" db="EMBL/GenBank/DDBJ databases">
        <authorList>
            <person name="Kim H.J."/>
            <person name="Triplett B.A."/>
        </authorList>
    </citation>
    <scope>NUCLEOTIDE SEQUENCE [LARGE SCALE GENOMIC DNA]</scope>
    <source>
        <strain evidence="1 2">DSM 25597</strain>
    </source>
</reference>
<accession>A0A239AT88</accession>
<proteinExistence type="predicted"/>